<comment type="subcellular location">
    <subcellularLocation>
        <location evidence="7">Cell membrane</location>
        <topology evidence="7">Peripheral membrane protein</topology>
    </subcellularLocation>
</comment>
<keyword evidence="6 7" id="KW-0411">Iron-sulfur</keyword>
<dbReference type="InterPro" id="IPR017896">
    <property type="entry name" value="4Fe4S_Fe-S-bd"/>
</dbReference>
<feature type="binding site" evidence="7">
    <location>
        <position position="110"/>
    </location>
    <ligand>
        <name>[4Fe-4S] cluster</name>
        <dbReference type="ChEBI" id="CHEBI:49883"/>
        <label>2</label>
    </ligand>
</feature>
<keyword evidence="3 7" id="KW-0479">Metal-binding</keyword>
<dbReference type="HAMAP" id="MF_01351">
    <property type="entry name" value="NDH1_NuoI"/>
    <property type="match status" value="1"/>
</dbReference>
<name>A0ABV6C3I7_9ACTN</name>
<keyword evidence="4 7" id="KW-1278">Translocase</keyword>
<accession>A0ABV6C3I7</accession>
<comment type="similarity">
    <text evidence="1 7">Belongs to the complex I 23 kDa subunit family.</text>
</comment>
<dbReference type="PANTHER" id="PTHR10849:SF20">
    <property type="entry name" value="NADH DEHYDROGENASE [UBIQUINONE] IRON-SULFUR PROTEIN 8, MITOCHONDRIAL"/>
    <property type="match status" value="1"/>
</dbReference>
<feature type="region of interest" description="Disordered" evidence="8">
    <location>
        <begin position="236"/>
        <end position="304"/>
    </location>
</feature>
<evidence type="ECO:0000256" key="8">
    <source>
        <dbReference type="SAM" id="MobiDB-lite"/>
    </source>
</evidence>
<feature type="binding site" evidence="7">
    <location>
        <position position="117"/>
    </location>
    <ligand>
        <name>[4Fe-4S] cluster</name>
        <dbReference type="ChEBI" id="CHEBI:49883"/>
        <label>1</label>
    </ligand>
</feature>
<keyword evidence="7" id="KW-1003">Cell membrane</keyword>
<dbReference type="Proteomes" id="UP001589788">
    <property type="component" value="Unassembled WGS sequence"/>
</dbReference>
<sequence length="304" mass="33818">MSPTRRRLPRIPVGPLGGFKVTLKQMLLPRVTVEYPKEKRPKPPRAHGRHVLNRYEDGMEKCIGCELCAGVCPADCIYVRGKDNDPEHPTSPGERYGYVYEINYLRCIHCDLCVEACPTEAITESKLFEFSFTNRTDAIYTKRELVVDDEGKPRRQPWEDWREGDDLYTSAWMRATSPAGDPAYEGVVGWSGELGYGVRAPEGGQSGRRDDARTGNRSLREMLALHLDDWERPPEQRGLRGALQRARTRVERKLPGHRPPGGAFPVPPPAPPGLPEDQLDEPDEVAAAPVVAPQAAGPMEGGEG</sequence>
<keyword evidence="5 7" id="KW-0408">Iron</keyword>
<proteinExistence type="inferred from homology"/>
<evidence type="ECO:0000259" key="9">
    <source>
        <dbReference type="PROSITE" id="PS51379"/>
    </source>
</evidence>
<gene>
    <name evidence="7 10" type="primary">nuoI</name>
    <name evidence="10" type="ORF">ACFFRE_08970</name>
</gene>
<evidence type="ECO:0000313" key="10">
    <source>
        <dbReference type="EMBL" id="MFC0082275.1"/>
    </source>
</evidence>
<keyword evidence="7" id="KW-0520">NAD</keyword>
<dbReference type="GO" id="GO:0050136">
    <property type="term" value="F:NADH dehydrogenase (quinone) (non-electrogenic) activity"/>
    <property type="evidence" value="ECO:0007669"/>
    <property type="project" value="UniProtKB-EC"/>
</dbReference>
<comment type="function">
    <text evidence="7">NDH-1 shuttles electrons from NADH, via FMN and iron-sulfur (Fe-S) centers, to quinones in the respiratory chain. The immediate electron acceptor for the enzyme in this species is believed to be ubiquinone. Couples the redox reaction to proton translocation (for every two electrons transferred, four hydrogen ions are translocated across the cytoplasmic membrane), and thus conserves the redox energy in a proton gradient.</text>
</comment>
<protein>
    <recommendedName>
        <fullName evidence="7">NADH-quinone oxidoreductase subunit I</fullName>
        <ecNumber evidence="7">7.1.1.-</ecNumber>
    </recommendedName>
    <alternativeName>
        <fullName evidence="7">NADH dehydrogenase I subunit I</fullName>
    </alternativeName>
    <alternativeName>
        <fullName evidence="7">NDH-1 subunit I</fullName>
    </alternativeName>
</protein>
<dbReference type="EC" id="7.1.1.-" evidence="7"/>
<comment type="subunit">
    <text evidence="7">NDH-1 is composed of 14 different subunits. Subunits NuoA, H, J, K, L, M, N constitute the membrane sector of the complex.</text>
</comment>
<feature type="binding site" evidence="7">
    <location>
        <position position="65"/>
    </location>
    <ligand>
        <name>[4Fe-4S] cluster</name>
        <dbReference type="ChEBI" id="CHEBI:49883"/>
        <label>1</label>
    </ligand>
</feature>
<evidence type="ECO:0000256" key="4">
    <source>
        <dbReference type="ARBA" id="ARBA00022967"/>
    </source>
</evidence>
<keyword evidence="11" id="KW-1185">Reference proteome</keyword>
<feature type="domain" description="4Fe-4S ferredoxin-type" evidence="9">
    <location>
        <begin position="98"/>
        <end position="127"/>
    </location>
</feature>
<dbReference type="PROSITE" id="PS00198">
    <property type="entry name" value="4FE4S_FER_1"/>
    <property type="match status" value="1"/>
</dbReference>
<dbReference type="PANTHER" id="PTHR10849">
    <property type="entry name" value="NADH DEHYDROGENASE UBIQUINONE IRON-SULFUR PROTEIN 8, MITOCHONDRIAL"/>
    <property type="match status" value="1"/>
</dbReference>
<dbReference type="SUPFAM" id="SSF54862">
    <property type="entry name" value="4Fe-4S ferredoxins"/>
    <property type="match status" value="1"/>
</dbReference>
<evidence type="ECO:0000256" key="6">
    <source>
        <dbReference type="ARBA" id="ARBA00023014"/>
    </source>
</evidence>
<comment type="caution">
    <text evidence="10">The sequence shown here is derived from an EMBL/GenBank/DDBJ whole genome shotgun (WGS) entry which is preliminary data.</text>
</comment>
<evidence type="ECO:0000256" key="1">
    <source>
        <dbReference type="ARBA" id="ARBA00010277"/>
    </source>
</evidence>
<evidence type="ECO:0000256" key="2">
    <source>
        <dbReference type="ARBA" id="ARBA00022485"/>
    </source>
</evidence>
<evidence type="ECO:0000256" key="7">
    <source>
        <dbReference type="HAMAP-Rule" id="MF_01351"/>
    </source>
</evidence>
<organism evidence="10 11">
    <name type="scientific">Aciditerrimonas ferrireducens</name>
    <dbReference type="NCBI Taxonomy" id="667306"/>
    <lineage>
        <taxon>Bacteria</taxon>
        <taxon>Bacillati</taxon>
        <taxon>Actinomycetota</taxon>
        <taxon>Acidimicrobiia</taxon>
        <taxon>Acidimicrobiales</taxon>
        <taxon>Acidimicrobiaceae</taxon>
        <taxon>Aciditerrimonas</taxon>
    </lineage>
</organism>
<dbReference type="Gene3D" id="3.30.70.3270">
    <property type="match status" value="1"/>
</dbReference>
<keyword evidence="7" id="KW-0472">Membrane</keyword>
<keyword evidence="7" id="KW-0874">Quinone</keyword>
<dbReference type="InterPro" id="IPR017900">
    <property type="entry name" value="4Fe4S_Fe_S_CS"/>
</dbReference>
<keyword evidence="7" id="KW-0830">Ubiquinone</keyword>
<comment type="catalytic activity">
    <reaction evidence="7">
        <text>a quinone + NADH + 5 H(+)(in) = a quinol + NAD(+) + 4 H(+)(out)</text>
        <dbReference type="Rhea" id="RHEA:57888"/>
        <dbReference type="ChEBI" id="CHEBI:15378"/>
        <dbReference type="ChEBI" id="CHEBI:24646"/>
        <dbReference type="ChEBI" id="CHEBI:57540"/>
        <dbReference type="ChEBI" id="CHEBI:57945"/>
        <dbReference type="ChEBI" id="CHEBI:132124"/>
    </reaction>
</comment>
<comment type="cofactor">
    <cofactor evidence="7">
        <name>[4Fe-4S] cluster</name>
        <dbReference type="ChEBI" id="CHEBI:49883"/>
    </cofactor>
    <text evidence="7">Binds 2 [4Fe-4S] clusters per subunit.</text>
</comment>
<feature type="binding site" evidence="7">
    <location>
        <position position="68"/>
    </location>
    <ligand>
        <name>[4Fe-4S] cluster</name>
        <dbReference type="ChEBI" id="CHEBI:49883"/>
        <label>1</label>
    </ligand>
</feature>
<reference evidence="10 11" key="1">
    <citation type="submission" date="2024-09" db="EMBL/GenBank/DDBJ databases">
        <authorList>
            <person name="Sun Q."/>
            <person name="Mori K."/>
        </authorList>
    </citation>
    <scope>NUCLEOTIDE SEQUENCE [LARGE SCALE GENOMIC DNA]</scope>
    <source>
        <strain evidence="10 11">JCM 15389</strain>
    </source>
</reference>
<dbReference type="NCBIfam" id="TIGR01971">
    <property type="entry name" value="NuoI"/>
    <property type="match status" value="1"/>
</dbReference>
<evidence type="ECO:0000256" key="3">
    <source>
        <dbReference type="ARBA" id="ARBA00022723"/>
    </source>
</evidence>
<evidence type="ECO:0000313" key="11">
    <source>
        <dbReference type="Proteomes" id="UP001589788"/>
    </source>
</evidence>
<feature type="compositionally biased region" description="Low complexity" evidence="8">
    <location>
        <begin position="285"/>
        <end position="298"/>
    </location>
</feature>
<feature type="compositionally biased region" description="Pro residues" evidence="8">
    <location>
        <begin position="265"/>
        <end position="274"/>
    </location>
</feature>
<dbReference type="EMBL" id="JBHLYQ010000085">
    <property type="protein sequence ID" value="MFC0082275.1"/>
    <property type="molecule type" value="Genomic_DNA"/>
</dbReference>
<feature type="binding site" evidence="7">
    <location>
        <position position="107"/>
    </location>
    <ligand>
        <name>[4Fe-4S] cluster</name>
        <dbReference type="ChEBI" id="CHEBI:49883"/>
        <label>2</label>
    </ligand>
</feature>
<feature type="binding site" evidence="7">
    <location>
        <position position="62"/>
    </location>
    <ligand>
        <name>[4Fe-4S] cluster</name>
        <dbReference type="ChEBI" id="CHEBI:49883"/>
        <label>1</label>
    </ligand>
</feature>
<dbReference type="NCBIfam" id="NF004537">
    <property type="entry name" value="PRK05888.1-3"/>
    <property type="match status" value="1"/>
</dbReference>
<dbReference type="RefSeq" id="WP_377789814.1">
    <property type="nucleotide sequence ID" value="NZ_JBHLYQ010000085.1"/>
</dbReference>
<feature type="binding site" evidence="7">
    <location>
        <position position="72"/>
    </location>
    <ligand>
        <name>[4Fe-4S] cluster</name>
        <dbReference type="ChEBI" id="CHEBI:49883"/>
        <label>2</label>
    </ligand>
</feature>
<evidence type="ECO:0000256" key="5">
    <source>
        <dbReference type="ARBA" id="ARBA00023004"/>
    </source>
</evidence>
<feature type="domain" description="4Fe-4S ferredoxin-type" evidence="9">
    <location>
        <begin position="53"/>
        <end position="82"/>
    </location>
</feature>
<keyword evidence="10" id="KW-0560">Oxidoreductase</keyword>
<dbReference type="PROSITE" id="PS51379">
    <property type="entry name" value="4FE4S_FER_2"/>
    <property type="match status" value="2"/>
</dbReference>
<feature type="binding site" evidence="7">
    <location>
        <position position="113"/>
    </location>
    <ligand>
        <name>[4Fe-4S] cluster</name>
        <dbReference type="ChEBI" id="CHEBI:49883"/>
        <label>2</label>
    </ligand>
</feature>
<dbReference type="Pfam" id="PF12838">
    <property type="entry name" value="Fer4_7"/>
    <property type="match status" value="1"/>
</dbReference>
<keyword evidence="2 7" id="KW-0004">4Fe-4S</keyword>
<dbReference type="InterPro" id="IPR010226">
    <property type="entry name" value="NADH_quinone_OxRdtase_chainI"/>
</dbReference>